<gene>
    <name evidence="1" type="ORF">H9Q81_03225</name>
</gene>
<proteinExistence type="predicted"/>
<sequence>MKNKCENCRWFDNDERFCYYYFLCQEEIFEVEQIKCSHWKKRNSF</sequence>
<dbReference type="AlphaFoldDB" id="A0A7G9GYI0"/>
<accession>A0A7G9GYI0</accession>
<organism evidence="1 2">
    <name type="scientific">Fusobacterium hominis</name>
    <dbReference type="NCBI Taxonomy" id="2764326"/>
    <lineage>
        <taxon>Bacteria</taxon>
        <taxon>Fusobacteriati</taxon>
        <taxon>Fusobacteriota</taxon>
        <taxon>Fusobacteriia</taxon>
        <taxon>Fusobacteriales</taxon>
        <taxon>Fusobacteriaceae</taxon>
        <taxon>Fusobacterium</taxon>
    </lineage>
</organism>
<evidence type="ECO:0000313" key="1">
    <source>
        <dbReference type="EMBL" id="QNM15862.1"/>
    </source>
</evidence>
<evidence type="ECO:0000313" key="2">
    <source>
        <dbReference type="Proteomes" id="UP000515913"/>
    </source>
</evidence>
<keyword evidence="2" id="KW-1185">Reference proteome</keyword>
<protein>
    <submittedName>
        <fullName evidence="1">Uncharacterized protein</fullName>
    </submittedName>
</protein>
<name>A0A7G9GYI0_9FUSO</name>
<dbReference type="EMBL" id="CP060637">
    <property type="protein sequence ID" value="QNM15862.1"/>
    <property type="molecule type" value="Genomic_DNA"/>
</dbReference>
<dbReference type="KEGG" id="fho:H9Q81_03225"/>
<dbReference type="Proteomes" id="UP000515913">
    <property type="component" value="Chromosome"/>
</dbReference>
<dbReference type="RefSeq" id="WP_187423134.1">
    <property type="nucleotide sequence ID" value="NZ_CP060637.1"/>
</dbReference>
<reference evidence="1 2" key="1">
    <citation type="submission" date="2020-08" db="EMBL/GenBank/DDBJ databases">
        <authorList>
            <person name="Liu C."/>
            <person name="Sun Q."/>
        </authorList>
    </citation>
    <scope>NUCLEOTIDE SEQUENCE [LARGE SCALE GENOMIC DNA]</scope>
    <source>
        <strain evidence="1 2">NSJ-57</strain>
    </source>
</reference>